<sequence>MKISSRMRYGLRMLIELAANYGKKPVLLRNIAKCEGISKKYLEQIVITLKVAGIVGAIRGAKGGYYLLKPPEKITLKKIFSTLEGSFKPVECIDHPAVCGLQKDCPTKPLWEELSQAIEKVFDKKTLADLL</sequence>
<protein>
    <recommendedName>
        <fullName evidence="4">Rrf2 family transcriptional regulator</fullName>
    </recommendedName>
</protein>
<dbReference type="NCBIfam" id="TIGR00738">
    <property type="entry name" value="rrf2_super"/>
    <property type="match status" value="1"/>
</dbReference>
<dbReference type="SUPFAM" id="SSF46785">
    <property type="entry name" value="Winged helix' DNA-binding domain"/>
    <property type="match status" value="1"/>
</dbReference>
<dbReference type="PANTHER" id="PTHR33221">
    <property type="entry name" value="WINGED HELIX-TURN-HELIX TRANSCRIPTIONAL REGULATOR, RRF2 FAMILY"/>
    <property type="match status" value="1"/>
</dbReference>
<dbReference type="GO" id="GO:0003677">
    <property type="term" value="F:DNA binding"/>
    <property type="evidence" value="ECO:0007669"/>
    <property type="project" value="UniProtKB-KW"/>
</dbReference>
<evidence type="ECO:0000256" key="1">
    <source>
        <dbReference type="ARBA" id="ARBA00023125"/>
    </source>
</evidence>
<dbReference type="GO" id="GO:0005829">
    <property type="term" value="C:cytosol"/>
    <property type="evidence" value="ECO:0007669"/>
    <property type="project" value="TreeGrafter"/>
</dbReference>
<proteinExistence type="predicted"/>
<dbReference type="Gene3D" id="1.10.10.10">
    <property type="entry name" value="Winged helix-like DNA-binding domain superfamily/Winged helix DNA-binding domain"/>
    <property type="match status" value="1"/>
</dbReference>
<dbReference type="InterPro" id="IPR036390">
    <property type="entry name" value="WH_DNA-bd_sf"/>
</dbReference>
<dbReference type="AlphaFoldDB" id="A0A1F4U504"/>
<evidence type="ECO:0008006" key="4">
    <source>
        <dbReference type="Google" id="ProtNLM"/>
    </source>
</evidence>
<keyword evidence="1" id="KW-0238">DNA-binding</keyword>
<dbReference type="Pfam" id="PF02082">
    <property type="entry name" value="Rrf2"/>
    <property type="match status" value="1"/>
</dbReference>
<accession>A0A1F4U504</accession>
<dbReference type="EMBL" id="MEUM01000129">
    <property type="protein sequence ID" value="OGC40048.1"/>
    <property type="molecule type" value="Genomic_DNA"/>
</dbReference>
<dbReference type="GO" id="GO:0003700">
    <property type="term" value="F:DNA-binding transcription factor activity"/>
    <property type="evidence" value="ECO:0007669"/>
    <property type="project" value="TreeGrafter"/>
</dbReference>
<gene>
    <name evidence="2" type="ORF">A2Y85_03665</name>
</gene>
<dbReference type="InterPro" id="IPR000944">
    <property type="entry name" value="Tscrpt_reg_Rrf2"/>
</dbReference>
<dbReference type="Proteomes" id="UP000177025">
    <property type="component" value="Unassembled WGS sequence"/>
</dbReference>
<dbReference type="PANTHER" id="PTHR33221:SF5">
    <property type="entry name" value="HTH-TYPE TRANSCRIPTIONAL REGULATOR ISCR"/>
    <property type="match status" value="1"/>
</dbReference>
<reference evidence="2 3" key="1">
    <citation type="journal article" date="2016" name="Nat. Commun.">
        <title>Thousands of microbial genomes shed light on interconnected biogeochemical processes in an aquifer system.</title>
        <authorList>
            <person name="Anantharaman K."/>
            <person name="Brown C.T."/>
            <person name="Hug L.A."/>
            <person name="Sharon I."/>
            <person name="Castelle C.J."/>
            <person name="Probst A.J."/>
            <person name="Thomas B.C."/>
            <person name="Singh A."/>
            <person name="Wilkins M.J."/>
            <person name="Karaoz U."/>
            <person name="Brodie E.L."/>
            <person name="Williams K.H."/>
            <person name="Hubbard S.S."/>
            <person name="Banfield J.F."/>
        </authorList>
    </citation>
    <scope>NUCLEOTIDE SEQUENCE [LARGE SCALE GENOMIC DNA]</scope>
</reference>
<evidence type="ECO:0000313" key="3">
    <source>
        <dbReference type="Proteomes" id="UP000177025"/>
    </source>
</evidence>
<dbReference type="InterPro" id="IPR036388">
    <property type="entry name" value="WH-like_DNA-bd_sf"/>
</dbReference>
<organism evidence="2 3">
    <name type="scientific">candidate division WOR-3 bacterium RBG_13_43_14</name>
    <dbReference type="NCBI Taxonomy" id="1802590"/>
    <lineage>
        <taxon>Bacteria</taxon>
        <taxon>Bacteria division WOR-3</taxon>
    </lineage>
</organism>
<evidence type="ECO:0000313" key="2">
    <source>
        <dbReference type="EMBL" id="OGC40048.1"/>
    </source>
</evidence>
<comment type="caution">
    <text evidence="2">The sequence shown here is derived from an EMBL/GenBank/DDBJ whole genome shotgun (WGS) entry which is preliminary data.</text>
</comment>
<dbReference type="PROSITE" id="PS51197">
    <property type="entry name" value="HTH_RRF2_2"/>
    <property type="match status" value="1"/>
</dbReference>
<dbReference type="PROSITE" id="PS01332">
    <property type="entry name" value="HTH_RRF2_1"/>
    <property type="match status" value="1"/>
</dbReference>
<name>A0A1F4U504_UNCW3</name>
<dbReference type="InterPro" id="IPR030489">
    <property type="entry name" value="TR_Rrf2-type_CS"/>
</dbReference>